<dbReference type="PANTHER" id="PTHR19328:SF53">
    <property type="entry name" value="MEMBRANE PROTEIN"/>
    <property type="match status" value="1"/>
</dbReference>
<sequence>MIHLMKRVAAASVLLAGTAAVAQETGATLTGEAAFGGWRDDRPGIRRHFTPQDLPAPFATESTSNSARRVSPPENVSPQLPKGFSAHMIASGLGGPRIVRVAPNGDIFVAESGADQVSVYRLEDGSAKPVQNSVFAGGLNQPYGIAFHPAADPQWVYVANTDSVVRFPYKSGDLEASSEPEVIVAELPSGGHWTRDLAFSADGETLYVSVGSQSNVASGMGEAPGGLDAWRSAQPIGAGWGSETDRATVLAFDADGANQRIAATGLRNCSGLALQPATNALWCAVNERDGLGDNLPFDYATSVSEGAFYGWPWYYIGDHEDPRHAGSRPDLADKVTVPDVLIQAHSAPLGIAFYEGDQFPAAYRGDAFVALHGSWNRGLITGYKVVRLLFDNGRPTGAYEDFMTGFVLSDGSVWGRPVGVAIARDGALIVSEDGSGTLWRIAYQGSR</sequence>
<keyword evidence="5" id="KW-1185">Reference proteome</keyword>
<dbReference type="Proteomes" id="UP000533306">
    <property type="component" value="Unassembled WGS sequence"/>
</dbReference>
<feature type="chain" id="PRO_5031013579" evidence="2">
    <location>
        <begin position="23"/>
        <end position="447"/>
    </location>
</feature>
<dbReference type="InterPro" id="IPR011042">
    <property type="entry name" value="6-blade_b-propeller_TolB-like"/>
</dbReference>
<organism evidence="4 5">
    <name type="scientific">Aquamicrobium lusatiense</name>
    <dbReference type="NCBI Taxonomy" id="89772"/>
    <lineage>
        <taxon>Bacteria</taxon>
        <taxon>Pseudomonadati</taxon>
        <taxon>Pseudomonadota</taxon>
        <taxon>Alphaproteobacteria</taxon>
        <taxon>Hyphomicrobiales</taxon>
        <taxon>Phyllobacteriaceae</taxon>
        <taxon>Aquamicrobium</taxon>
    </lineage>
</organism>
<keyword evidence="2" id="KW-0732">Signal</keyword>
<dbReference type="SUPFAM" id="SSF50952">
    <property type="entry name" value="Soluble quinoprotein glucose dehydrogenase"/>
    <property type="match status" value="1"/>
</dbReference>
<proteinExistence type="predicted"/>
<accession>A0A7W9VVH9</accession>
<evidence type="ECO:0000256" key="1">
    <source>
        <dbReference type="SAM" id="MobiDB-lite"/>
    </source>
</evidence>
<gene>
    <name evidence="4" type="ORF">HNR59_001407</name>
</gene>
<feature type="domain" description="Pyrroloquinoline quinone-dependent pyranose dehydrogenase beta-propeller" evidence="3">
    <location>
        <begin position="333"/>
        <end position="442"/>
    </location>
</feature>
<feature type="signal peptide" evidence="2">
    <location>
        <begin position="1"/>
        <end position="22"/>
    </location>
</feature>
<dbReference type="RefSeq" id="WP_246374523.1">
    <property type="nucleotide sequence ID" value="NZ_JACHEU010000001.1"/>
</dbReference>
<dbReference type="InterPro" id="IPR011041">
    <property type="entry name" value="Quinoprot_gluc/sorb_DH_b-prop"/>
</dbReference>
<protein>
    <submittedName>
        <fullName evidence="4">Glucose/arabinose dehydrogenase</fullName>
    </submittedName>
</protein>
<feature type="compositionally biased region" description="Polar residues" evidence="1">
    <location>
        <begin position="60"/>
        <end position="78"/>
    </location>
</feature>
<dbReference type="AlphaFoldDB" id="A0A7W9VVH9"/>
<feature type="domain" description="Pyrroloquinoline quinone-dependent pyranose dehydrogenase beta-propeller" evidence="3">
    <location>
        <begin position="79"/>
        <end position="291"/>
    </location>
</feature>
<dbReference type="Pfam" id="PF22807">
    <property type="entry name" value="TrAA12"/>
    <property type="match status" value="2"/>
</dbReference>
<name>A0A7W9VVH9_9HYPH</name>
<dbReference type="InterPro" id="IPR054539">
    <property type="entry name" value="Beta-prop_PDH"/>
</dbReference>
<evidence type="ECO:0000313" key="4">
    <source>
        <dbReference type="EMBL" id="MBB6012062.1"/>
    </source>
</evidence>
<reference evidence="4 5" key="1">
    <citation type="submission" date="2020-08" db="EMBL/GenBank/DDBJ databases">
        <title>Genomic Encyclopedia of Type Strains, Phase IV (KMG-IV): sequencing the most valuable type-strain genomes for metagenomic binning, comparative biology and taxonomic classification.</title>
        <authorList>
            <person name="Goeker M."/>
        </authorList>
    </citation>
    <scope>NUCLEOTIDE SEQUENCE [LARGE SCALE GENOMIC DNA]</scope>
    <source>
        <strain evidence="4 5">DSM 11099</strain>
    </source>
</reference>
<dbReference type="Gene3D" id="2.120.10.30">
    <property type="entry name" value="TolB, C-terminal domain"/>
    <property type="match status" value="1"/>
</dbReference>
<feature type="region of interest" description="Disordered" evidence="1">
    <location>
        <begin position="49"/>
        <end position="81"/>
    </location>
</feature>
<dbReference type="EMBL" id="JACHEU010000001">
    <property type="protein sequence ID" value="MBB6012062.1"/>
    <property type="molecule type" value="Genomic_DNA"/>
</dbReference>
<comment type="caution">
    <text evidence="4">The sequence shown here is derived from an EMBL/GenBank/DDBJ whole genome shotgun (WGS) entry which is preliminary data.</text>
</comment>
<evidence type="ECO:0000313" key="5">
    <source>
        <dbReference type="Proteomes" id="UP000533306"/>
    </source>
</evidence>
<evidence type="ECO:0000256" key="2">
    <source>
        <dbReference type="SAM" id="SignalP"/>
    </source>
</evidence>
<evidence type="ECO:0000259" key="3">
    <source>
        <dbReference type="Pfam" id="PF22807"/>
    </source>
</evidence>
<dbReference type="PANTHER" id="PTHR19328">
    <property type="entry name" value="HEDGEHOG-INTERACTING PROTEIN"/>
    <property type="match status" value="1"/>
</dbReference>